<protein>
    <submittedName>
        <fullName evidence="8">MFS transporter</fullName>
    </submittedName>
</protein>
<feature type="transmembrane region" description="Helical" evidence="6">
    <location>
        <begin position="148"/>
        <end position="170"/>
    </location>
</feature>
<proteinExistence type="predicted"/>
<feature type="transmembrane region" description="Helical" evidence="6">
    <location>
        <begin position="176"/>
        <end position="197"/>
    </location>
</feature>
<evidence type="ECO:0000256" key="1">
    <source>
        <dbReference type="ARBA" id="ARBA00004651"/>
    </source>
</evidence>
<dbReference type="Pfam" id="PF07690">
    <property type="entry name" value="MFS_1"/>
    <property type="match status" value="1"/>
</dbReference>
<accession>A0A919VY67</accession>
<keyword evidence="4 6" id="KW-1133">Transmembrane helix</keyword>
<feature type="domain" description="Major facilitator superfamily (MFS) profile" evidence="7">
    <location>
        <begin position="25"/>
        <end position="474"/>
    </location>
</feature>
<keyword evidence="3 6" id="KW-0812">Transmembrane</keyword>
<feature type="transmembrane region" description="Helical" evidence="6">
    <location>
        <begin position="209"/>
        <end position="228"/>
    </location>
</feature>
<organism evidence="8 9">
    <name type="scientific">Winogradskya consettensis</name>
    <dbReference type="NCBI Taxonomy" id="113560"/>
    <lineage>
        <taxon>Bacteria</taxon>
        <taxon>Bacillati</taxon>
        <taxon>Actinomycetota</taxon>
        <taxon>Actinomycetes</taxon>
        <taxon>Micromonosporales</taxon>
        <taxon>Micromonosporaceae</taxon>
        <taxon>Winogradskya</taxon>
    </lineage>
</organism>
<dbReference type="InterPro" id="IPR036259">
    <property type="entry name" value="MFS_trans_sf"/>
</dbReference>
<keyword evidence="2" id="KW-0813">Transport</keyword>
<feature type="transmembrane region" description="Helical" evidence="6">
    <location>
        <begin position="91"/>
        <end position="110"/>
    </location>
</feature>
<evidence type="ECO:0000313" key="9">
    <source>
        <dbReference type="Proteomes" id="UP000680865"/>
    </source>
</evidence>
<comment type="caution">
    <text evidence="8">The sequence shown here is derived from an EMBL/GenBank/DDBJ whole genome shotgun (WGS) entry which is preliminary data.</text>
</comment>
<gene>
    <name evidence="8" type="ORF">Aco04nite_79870</name>
</gene>
<name>A0A919VY67_9ACTN</name>
<dbReference type="PANTHER" id="PTHR42718:SF9">
    <property type="entry name" value="MAJOR FACILITATOR SUPERFAMILY MULTIDRUG TRANSPORTER MFSC"/>
    <property type="match status" value="1"/>
</dbReference>
<comment type="subcellular location">
    <subcellularLocation>
        <location evidence="1">Cell membrane</location>
        <topology evidence="1">Multi-pass membrane protein</topology>
    </subcellularLocation>
</comment>
<feature type="transmembrane region" description="Helical" evidence="6">
    <location>
        <begin position="375"/>
        <end position="398"/>
    </location>
</feature>
<feature type="transmembrane region" description="Helical" evidence="6">
    <location>
        <begin position="349"/>
        <end position="369"/>
    </location>
</feature>
<dbReference type="AlphaFoldDB" id="A0A919VY67"/>
<dbReference type="SUPFAM" id="SSF103473">
    <property type="entry name" value="MFS general substrate transporter"/>
    <property type="match status" value="2"/>
</dbReference>
<dbReference type="Gene3D" id="1.20.1250.20">
    <property type="entry name" value="MFS general substrate transporter like domains"/>
    <property type="match status" value="1"/>
</dbReference>
<dbReference type="GO" id="GO:0005886">
    <property type="term" value="C:plasma membrane"/>
    <property type="evidence" value="ECO:0007669"/>
    <property type="project" value="UniProtKB-SubCell"/>
</dbReference>
<dbReference type="PROSITE" id="PS50850">
    <property type="entry name" value="MFS"/>
    <property type="match status" value="1"/>
</dbReference>
<dbReference type="EMBL" id="BOQP01000050">
    <property type="protein sequence ID" value="GIM82096.1"/>
    <property type="molecule type" value="Genomic_DNA"/>
</dbReference>
<evidence type="ECO:0000313" key="8">
    <source>
        <dbReference type="EMBL" id="GIM82096.1"/>
    </source>
</evidence>
<evidence type="ECO:0000259" key="7">
    <source>
        <dbReference type="PROSITE" id="PS50850"/>
    </source>
</evidence>
<feature type="transmembrane region" description="Helical" evidence="6">
    <location>
        <begin position="240"/>
        <end position="258"/>
    </location>
</feature>
<evidence type="ECO:0000256" key="6">
    <source>
        <dbReference type="SAM" id="Phobius"/>
    </source>
</evidence>
<dbReference type="PANTHER" id="PTHR42718">
    <property type="entry name" value="MAJOR FACILITATOR SUPERFAMILY MULTIDRUG TRANSPORTER MFSC"/>
    <property type="match status" value="1"/>
</dbReference>
<feature type="transmembrane region" description="Helical" evidence="6">
    <location>
        <begin position="21"/>
        <end position="40"/>
    </location>
</feature>
<feature type="transmembrane region" description="Helical" evidence="6">
    <location>
        <begin position="279"/>
        <end position="303"/>
    </location>
</feature>
<sequence length="496" mass="51007">MKEANMPATTDPATASRPQRSAALIITILILAAVVSSFEATMMYTALPGIIEQFHSTAGSAGWILTGFLLVGAASAAISGRLGDAFGRRNVLIAVLLLSVVGSVVSLSAHSLAVLIIGRSIQGFAGGLVPLCVGILRENLPRKNLPVAVAVVAGAAMCGGAAGNIVAGNIYDAWGWHYIFVVSLALALVTAAGAVLLPPAVSRTGFVKVDWLGGILFAPGIALAMYGINKSSEWGWSSGRTWAFVAGGIVVLAAWVTWEFVTDHPLLNVRYFASRKIGLTLIATMLVSFGTLGISGFLGQLVMQMPKIAPVGLGLSAGTAGDISFFCSLLGFAIAPLSGRISRGGRSRNAFLVGCAFGLAAAVLSALLLGTVAGWIVSQLVLTCATGFMLSSLPNLVVEGVQGENTSEVSGFYMVTQNAFSAVGTSIGTTILSQHLVRGTPFSTHASYNTLFTIIAVCSVLAFGVALFIRKGMVGGAGEDLEALAESKGQLTHLSA</sequence>
<reference evidence="8" key="1">
    <citation type="submission" date="2021-03" db="EMBL/GenBank/DDBJ databases">
        <title>Whole genome shotgun sequence of Actinoplanes consettensis NBRC 14913.</title>
        <authorList>
            <person name="Komaki H."/>
            <person name="Tamura T."/>
        </authorList>
    </citation>
    <scope>NUCLEOTIDE SEQUENCE</scope>
    <source>
        <strain evidence="8">NBRC 14913</strain>
    </source>
</reference>
<evidence type="ECO:0000256" key="2">
    <source>
        <dbReference type="ARBA" id="ARBA00022448"/>
    </source>
</evidence>
<feature type="transmembrane region" description="Helical" evidence="6">
    <location>
        <begin position="451"/>
        <end position="469"/>
    </location>
</feature>
<evidence type="ECO:0000256" key="4">
    <source>
        <dbReference type="ARBA" id="ARBA00022989"/>
    </source>
</evidence>
<feature type="transmembrane region" description="Helical" evidence="6">
    <location>
        <begin position="60"/>
        <end position="79"/>
    </location>
</feature>
<dbReference type="Gene3D" id="1.20.1720.10">
    <property type="entry name" value="Multidrug resistance protein D"/>
    <property type="match status" value="1"/>
</dbReference>
<dbReference type="InterPro" id="IPR011701">
    <property type="entry name" value="MFS"/>
</dbReference>
<keyword evidence="9" id="KW-1185">Reference proteome</keyword>
<dbReference type="Proteomes" id="UP000680865">
    <property type="component" value="Unassembled WGS sequence"/>
</dbReference>
<feature type="transmembrane region" description="Helical" evidence="6">
    <location>
        <begin position="410"/>
        <end position="431"/>
    </location>
</feature>
<evidence type="ECO:0000256" key="3">
    <source>
        <dbReference type="ARBA" id="ARBA00022692"/>
    </source>
</evidence>
<evidence type="ECO:0000256" key="5">
    <source>
        <dbReference type="ARBA" id="ARBA00023136"/>
    </source>
</evidence>
<dbReference type="GO" id="GO:0022857">
    <property type="term" value="F:transmembrane transporter activity"/>
    <property type="evidence" value="ECO:0007669"/>
    <property type="project" value="InterPro"/>
</dbReference>
<keyword evidence="5 6" id="KW-0472">Membrane</keyword>
<dbReference type="InterPro" id="IPR020846">
    <property type="entry name" value="MFS_dom"/>
</dbReference>